<feature type="transmembrane region" description="Helical" evidence="7">
    <location>
        <begin position="162"/>
        <end position="186"/>
    </location>
</feature>
<evidence type="ECO:0000256" key="4">
    <source>
        <dbReference type="ARBA" id="ARBA00022692"/>
    </source>
</evidence>
<dbReference type="PRINTS" id="PR01035">
    <property type="entry name" value="TCRTETA"/>
</dbReference>
<dbReference type="Proteomes" id="UP001157946">
    <property type="component" value="Unassembled WGS sequence"/>
</dbReference>
<dbReference type="InterPro" id="IPR036259">
    <property type="entry name" value="MFS_trans_sf"/>
</dbReference>
<name>A0AA46AD72_9BACL</name>
<comment type="caution">
    <text evidence="9">The sequence shown here is derived from an EMBL/GenBank/DDBJ whole genome shotgun (WGS) entry which is preliminary data.</text>
</comment>
<dbReference type="Pfam" id="PF07690">
    <property type="entry name" value="MFS_1"/>
    <property type="match status" value="1"/>
</dbReference>
<accession>A0AA46AD72</accession>
<dbReference type="AlphaFoldDB" id="A0AA46AD72"/>
<feature type="transmembrane region" description="Helical" evidence="7">
    <location>
        <begin position="253"/>
        <end position="273"/>
    </location>
</feature>
<evidence type="ECO:0000256" key="1">
    <source>
        <dbReference type="ARBA" id="ARBA00004651"/>
    </source>
</evidence>
<dbReference type="Gene3D" id="1.20.1250.20">
    <property type="entry name" value="MFS general substrate transporter like domains"/>
    <property type="match status" value="2"/>
</dbReference>
<evidence type="ECO:0000256" key="7">
    <source>
        <dbReference type="SAM" id="Phobius"/>
    </source>
</evidence>
<evidence type="ECO:0000256" key="5">
    <source>
        <dbReference type="ARBA" id="ARBA00022989"/>
    </source>
</evidence>
<dbReference type="PANTHER" id="PTHR43414:SF6">
    <property type="entry name" value="MULTIDRUG RESISTANCE PROTEIN MDTG"/>
    <property type="match status" value="1"/>
</dbReference>
<evidence type="ECO:0000313" key="9">
    <source>
        <dbReference type="EMBL" id="SMP02880.1"/>
    </source>
</evidence>
<keyword evidence="10" id="KW-1185">Reference proteome</keyword>
<reference evidence="9" key="1">
    <citation type="submission" date="2017-05" db="EMBL/GenBank/DDBJ databases">
        <authorList>
            <person name="Varghese N."/>
            <person name="Submissions S."/>
        </authorList>
    </citation>
    <scope>NUCLEOTIDE SEQUENCE</scope>
    <source>
        <strain evidence="9">DSM 45262</strain>
    </source>
</reference>
<feature type="transmembrane region" description="Helical" evidence="7">
    <location>
        <begin position="309"/>
        <end position="330"/>
    </location>
</feature>
<keyword evidence="3" id="KW-1003">Cell membrane</keyword>
<organism evidence="9 10">
    <name type="scientific">Laceyella tengchongensis</name>
    <dbReference type="NCBI Taxonomy" id="574699"/>
    <lineage>
        <taxon>Bacteria</taxon>
        <taxon>Bacillati</taxon>
        <taxon>Bacillota</taxon>
        <taxon>Bacilli</taxon>
        <taxon>Bacillales</taxon>
        <taxon>Thermoactinomycetaceae</taxon>
        <taxon>Laceyella</taxon>
    </lineage>
</organism>
<dbReference type="GO" id="GO:0022857">
    <property type="term" value="F:transmembrane transporter activity"/>
    <property type="evidence" value="ECO:0007669"/>
    <property type="project" value="InterPro"/>
</dbReference>
<evidence type="ECO:0000259" key="8">
    <source>
        <dbReference type="PROSITE" id="PS50850"/>
    </source>
</evidence>
<keyword evidence="4 7" id="KW-0812">Transmembrane</keyword>
<evidence type="ECO:0000256" key="3">
    <source>
        <dbReference type="ARBA" id="ARBA00022475"/>
    </source>
</evidence>
<comment type="subcellular location">
    <subcellularLocation>
        <location evidence="1">Cell membrane</location>
        <topology evidence="1">Multi-pass membrane protein</topology>
    </subcellularLocation>
</comment>
<keyword evidence="6 7" id="KW-0472">Membrane</keyword>
<dbReference type="RefSeq" id="WP_284723870.1">
    <property type="nucleotide sequence ID" value="NZ_FXTU01000001.1"/>
</dbReference>
<sequence>MNGLAWKRNFVTLWTGQFVSTAGLTVMVPLLPFYLGELGGQTGAQHGWMGLCLAAPALTMFIFSPLWGRIGDRIGRKMMVVRALMGLAFSLLLMGFAQTPLQLFLCRLLQGAFGGVVDASAAFASAEAPQGNNGKTLGSLQGATAAGSFLGPLLGGILADTFGYRTLFVAMAALTGVSALVAAWLLHESKGASTASQAEPRLPLFAALRSLVQKKETRAFIVAGICVQSGIYGLTVIFAPYVQSMTDGGERAATWVGVLQAVMWLATMVASPWWGKQNDHKPVRLNFFVAALGCGISIWLQLLPTSAAWLIPLRMVQGLCFAALLPSVYFQVSRSSRRQDQGMNIGLTNSCLVGGQVMGSLAGAGLTGFLSLPTVLFCMGSLFVLGACVVAGGRPTNSDRTFHLPFVSRNDQVS</sequence>
<dbReference type="InterPro" id="IPR011701">
    <property type="entry name" value="MFS"/>
</dbReference>
<evidence type="ECO:0000256" key="6">
    <source>
        <dbReference type="ARBA" id="ARBA00023136"/>
    </source>
</evidence>
<keyword evidence="5 7" id="KW-1133">Transmembrane helix</keyword>
<dbReference type="InterPro" id="IPR020846">
    <property type="entry name" value="MFS_dom"/>
</dbReference>
<feature type="transmembrane region" description="Helical" evidence="7">
    <location>
        <begin position="342"/>
        <end position="364"/>
    </location>
</feature>
<dbReference type="InterPro" id="IPR001958">
    <property type="entry name" value="Tet-R_TetA/multi-R_MdtG-like"/>
</dbReference>
<dbReference type="PROSITE" id="PS50850">
    <property type="entry name" value="MFS"/>
    <property type="match status" value="1"/>
</dbReference>
<dbReference type="SUPFAM" id="SSF103473">
    <property type="entry name" value="MFS general substrate transporter"/>
    <property type="match status" value="1"/>
</dbReference>
<dbReference type="EMBL" id="FXTU01000001">
    <property type="protein sequence ID" value="SMP02880.1"/>
    <property type="molecule type" value="Genomic_DNA"/>
</dbReference>
<keyword evidence="2" id="KW-0813">Transport</keyword>
<feature type="transmembrane region" description="Helical" evidence="7">
    <location>
        <begin position="370"/>
        <end position="392"/>
    </location>
</feature>
<gene>
    <name evidence="9" type="ORF">SAMN06265361_101377</name>
</gene>
<feature type="transmembrane region" description="Helical" evidence="7">
    <location>
        <begin position="47"/>
        <end position="67"/>
    </location>
</feature>
<evidence type="ECO:0000313" key="10">
    <source>
        <dbReference type="Proteomes" id="UP001157946"/>
    </source>
</evidence>
<evidence type="ECO:0000256" key="2">
    <source>
        <dbReference type="ARBA" id="ARBA00022448"/>
    </source>
</evidence>
<protein>
    <submittedName>
        <fullName evidence="9">MFS transporter, DHA1 family, multidrug resistance protein</fullName>
    </submittedName>
</protein>
<feature type="domain" description="Major facilitator superfamily (MFS) profile" evidence="8">
    <location>
        <begin position="9"/>
        <end position="398"/>
    </location>
</feature>
<feature type="transmembrane region" description="Helical" evidence="7">
    <location>
        <begin position="12"/>
        <end position="35"/>
    </location>
</feature>
<proteinExistence type="predicted"/>
<dbReference type="PANTHER" id="PTHR43414">
    <property type="entry name" value="MULTIDRUG RESISTANCE PROTEIN MDTG"/>
    <property type="match status" value="1"/>
</dbReference>
<feature type="transmembrane region" description="Helical" evidence="7">
    <location>
        <begin position="285"/>
        <end position="303"/>
    </location>
</feature>
<feature type="transmembrane region" description="Helical" evidence="7">
    <location>
        <begin position="219"/>
        <end position="241"/>
    </location>
</feature>
<dbReference type="GO" id="GO:0005886">
    <property type="term" value="C:plasma membrane"/>
    <property type="evidence" value="ECO:0007669"/>
    <property type="project" value="UniProtKB-SubCell"/>
</dbReference>
<feature type="transmembrane region" description="Helical" evidence="7">
    <location>
        <begin position="79"/>
        <end position="97"/>
    </location>
</feature>